<keyword evidence="2" id="KW-1185">Reference proteome</keyword>
<dbReference type="Proteomes" id="UP000175989">
    <property type="component" value="Unassembled WGS sequence"/>
</dbReference>
<organism evidence="1 2">
    <name type="scientific">Duganella phyllosphaerae</name>
    <dbReference type="NCBI Taxonomy" id="762836"/>
    <lineage>
        <taxon>Bacteria</taxon>
        <taxon>Pseudomonadati</taxon>
        <taxon>Pseudomonadota</taxon>
        <taxon>Betaproteobacteria</taxon>
        <taxon>Burkholderiales</taxon>
        <taxon>Oxalobacteraceae</taxon>
        <taxon>Telluria group</taxon>
        <taxon>Duganella</taxon>
    </lineage>
</organism>
<evidence type="ECO:0000313" key="2">
    <source>
        <dbReference type="Proteomes" id="UP000175989"/>
    </source>
</evidence>
<dbReference type="PATRIC" id="fig|762836.4.peg.3050"/>
<proteinExistence type="predicted"/>
<accession>A0A1E7WJJ5</accession>
<protein>
    <submittedName>
        <fullName evidence="1">Uncharacterized protein</fullName>
    </submittedName>
</protein>
<dbReference type="OrthoDB" id="8704583at2"/>
<dbReference type="RefSeq" id="WP_070249159.1">
    <property type="nucleotide sequence ID" value="NZ_LROM01000090.1"/>
</dbReference>
<sequence>MYPDVKRIRTHRVMLRLDDYEHQLVTSIANYQGEELAVLVRQIVMREALAVVEADDINNDSVSRRSA</sequence>
<dbReference type="EMBL" id="LROM01000090">
    <property type="protein sequence ID" value="OEZ98779.1"/>
    <property type="molecule type" value="Genomic_DNA"/>
</dbReference>
<reference evidence="2" key="1">
    <citation type="journal article" date="2016" name="Front. Microbiol.">
        <title>Molecular Keys to the Janthinobacterium and Duganella spp. Interaction with the Plant Pathogen Fusarium graminearum.</title>
        <authorList>
            <person name="Haack F.S."/>
            <person name="Poehlein A."/>
            <person name="Kroger C."/>
            <person name="Voigt C.A."/>
            <person name="Piepenbring M."/>
            <person name="Bode H.B."/>
            <person name="Daniel R."/>
            <person name="Schafer W."/>
            <person name="Streit W.R."/>
        </authorList>
    </citation>
    <scope>NUCLEOTIDE SEQUENCE [LARGE SCALE GENOMIC DNA]</scope>
    <source>
        <strain evidence="2">T54</strain>
    </source>
</reference>
<name>A0A1E7WJJ5_9BURK</name>
<dbReference type="AlphaFoldDB" id="A0A1E7WJJ5"/>
<evidence type="ECO:0000313" key="1">
    <source>
        <dbReference type="EMBL" id="OEZ98779.1"/>
    </source>
</evidence>
<comment type="caution">
    <text evidence="1">The sequence shown here is derived from an EMBL/GenBank/DDBJ whole genome shotgun (WGS) entry which is preliminary data.</text>
</comment>
<gene>
    <name evidence="1" type="ORF">DUPY_29590</name>
</gene>